<comment type="caution">
    <text evidence="7">Lacks conserved residue(s) required for the propagation of feature annotation.</text>
</comment>
<feature type="disulfide bond" evidence="7">
    <location>
        <begin position="8"/>
        <end position="18"/>
    </location>
</feature>
<dbReference type="Pfam" id="PF00530">
    <property type="entry name" value="SRCR"/>
    <property type="match status" value="2"/>
</dbReference>
<dbReference type="InterPro" id="IPR036772">
    <property type="entry name" value="SRCR-like_dom_sf"/>
</dbReference>
<feature type="domain" description="SRCR" evidence="9">
    <location>
        <begin position="44"/>
        <end position="144"/>
    </location>
</feature>
<feature type="disulfide bond" evidence="7">
    <location>
        <begin position="69"/>
        <end position="133"/>
    </location>
</feature>
<evidence type="ECO:0000313" key="10">
    <source>
        <dbReference type="EMBL" id="KAK3517619.1"/>
    </source>
</evidence>
<feature type="disulfide bond" evidence="7">
    <location>
        <begin position="240"/>
        <end position="250"/>
    </location>
</feature>
<dbReference type="GO" id="GO:0004252">
    <property type="term" value="F:serine-type endopeptidase activity"/>
    <property type="evidence" value="ECO:0007669"/>
    <property type="project" value="TreeGrafter"/>
</dbReference>
<evidence type="ECO:0000256" key="4">
    <source>
        <dbReference type="ARBA" id="ARBA00022737"/>
    </source>
</evidence>
<feature type="domain" description="SRCR" evidence="9">
    <location>
        <begin position="171"/>
        <end position="268"/>
    </location>
</feature>
<dbReference type="InterPro" id="IPR036691">
    <property type="entry name" value="Endo/exonu/phosph_ase_sf"/>
</dbReference>
<sequence>MCVTGFSCSGSEAHPGNCSSAQAEPVNCSSGEQLYITCSDPRSIRLVGSGGDCAGRLEVFHSGSWGTVCDDSWDIEDVQVVCRQLQCGVALSTHIPAWFGPGTGSIWLNEVECEGNETSLWNCRFQLCEEGECGHHEDVGVVCSDNGKSPRTQENCSSLPSQKHCSKHWSLRLSGGTGSCSGRLEVYHNSMWGFVCNDQWNIRNAQVVCRQLGCGSALSADRNVSSGPGEGTIWLNRVKCRGDEIHLWDCHHSLKKHTDCSHAGVTCAGSLLSEEQHSGYEDVDDELLSVKSGMEEKAEYYDDVIDTSDLISDPGRVDPPEDYNDAVTAGPILDNVDEDEAENYDVAITADQKSVILTEDVSENYDDAVTTETNPNIIKESPEDYDDVITEEQDVGETEGVIGHQGRIHPGRSANPSQGTYPLSFTHVITHTTDNLEMPINLQCMSLDRGRKLEYPEETPEARGEHANSTHTAEAGIEPPTLEESKRSAECGECTRVSFLECGGAGADLGLEWLLGNEAMSQLGVSGTPGYALEARRGSERQRSLGISRDSPTSNKPHKITHMHMVIQAYAPIEDANDNSNNAFYDQLQETLNKAPRHNIILLISDFNAKINKQRHGLEHIIGPQGSAKETNDNRDQLISFCSS</sequence>
<feature type="disulfide bond" evidence="7">
    <location>
        <begin position="82"/>
        <end position="143"/>
    </location>
</feature>
<dbReference type="Proteomes" id="UP001274896">
    <property type="component" value="Unassembled WGS sequence"/>
</dbReference>
<keyword evidence="4" id="KW-0677">Repeat</keyword>
<protein>
    <recommendedName>
        <fullName evidence="9">SRCR domain-containing protein</fullName>
    </recommendedName>
</protein>
<dbReference type="GO" id="GO:0005615">
    <property type="term" value="C:extracellular space"/>
    <property type="evidence" value="ECO:0007669"/>
    <property type="project" value="TreeGrafter"/>
</dbReference>
<dbReference type="PROSITE" id="PS50287">
    <property type="entry name" value="SRCR_2"/>
    <property type="match status" value="3"/>
</dbReference>
<feature type="domain" description="SRCR" evidence="9">
    <location>
        <begin position="1"/>
        <end position="39"/>
    </location>
</feature>
<dbReference type="PANTHER" id="PTHR48071">
    <property type="entry name" value="SRCR DOMAIN-CONTAINING PROTEIN"/>
    <property type="match status" value="1"/>
</dbReference>
<evidence type="ECO:0000256" key="5">
    <source>
        <dbReference type="ARBA" id="ARBA00023157"/>
    </source>
</evidence>
<organism evidence="10 11">
    <name type="scientific">Hemibagrus guttatus</name>
    <dbReference type="NCBI Taxonomy" id="175788"/>
    <lineage>
        <taxon>Eukaryota</taxon>
        <taxon>Metazoa</taxon>
        <taxon>Chordata</taxon>
        <taxon>Craniata</taxon>
        <taxon>Vertebrata</taxon>
        <taxon>Euteleostomi</taxon>
        <taxon>Actinopterygii</taxon>
        <taxon>Neopterygii</taxon>
        <taxon>Teleostei</taxon>
        <taxon>Ostariophysi</taxon>
        <taxon>Siluriformes</taxon>
        <taxon>Bagridae</taxon>
        <taxon>Hemibagrus</taxon>
    </lineage>
</organism>
<dbReference type="FunFam" id="3.10.250.10:FF:000002">
    <property type="entry name" value="Scavenger receptor cysteine-rich type 1 protein M130"/>
    <property type="match status" value="1"/>
</dbReference>
<gene>
    <name evidence="10" type="ORF">QTP70_013402</name>
</gene>
<proteinExistence type="predicted"/>
<dbReference type="PRINTS" id="PR00258">
    <property type="entry name" value="SPERACTRCPTR"/>
</dbReference>
<name>A0AAE0QAK2_9TELE</name>
<dbReference type="GO" id="GO:0005886">
    <property type="term" value="C:plasma membrane"/>
    <property type="evidence" value="ECO:0007669"/>
    <property type="project" value="TreeGrafter"/>
</dbReference>
<accession>A0AAE0QAK2</accession>
<keyword evidence="6" id="KW-0325">Glycoprotein</keyword>
<keyword evidence="3" id="KW-0732">Signal</keyword>
<dbReference type="Gene3D" id="3.10.250.10">
    <property type="entry name" value="SRCR-like domain"/>
    <property type="match status" value="2"/>
</dbReference>
<dbReference type="PROSITE" id="PS00420">
    <property type="entry name" value="SRCR_1"/>
    <property type="match status" value="1"/>
</dbReference>
<dbReference type="PANTHER" id="PTHR48071:SF15">
    <property type="entry name" value="SRCR DOMAIN-CONTAINING PROTEIN"/>
    <property type="match status" value="1"/>
</dbReference>
<comment type="caution">
    <text evidence="10">The sequence shown here is derived from an EMBL/GenBank/DDBJ whole genome shotgun (WGS) entry which is preliminary data.</text>
</comment>
<evidence type="ECO:0000256" key="2">
    <source>
        <dbReference type="ARBA" id="ARBA00022525"/>
    </source>
</evidence>
<evidence type="ECO:0000256" key="1">
    <source>
        <dbReference type="ARBA" id="ARBA00004613"/>
    </source>
</evidence>
<evidence type="ECO:0000313" key="11">
    <source>
        <dbReference type="Proteomes" id="UP001274896"/>
    </source>
</evidence>
<dbReference type="EMBL" id="JAUCMX010000018">
    <property type="protein sequence ID" value="KAK3517619.1"/>
    <property type="molecule type" value="Genomic_DNA"/>
</dbReference>
<dbReference type="Gene3D" id="3.60.10.10">
    <property type="entry name" value="Endonuclease/exonuclease/phosphatase"/>
    <property type="match status" value="1"/>
</dbReference>
<feature type="disulfide bond" evidence="7">
    <location>
        <begin position="196"/>
        <end position="260"/>
    </location>
</feature>
<dbReference type="InterPro" id="IPR001190">
    <property type="entry name" value="SRCR"/>
</dbReference>
<dbReference type="AlphaFoldDB" id="A0AAE0QAK2"/>
<dbReference type="FunFam" id="3.10.250.10:FF:000009">
    <property type="entry name" value="WC1"/>
    <property type="match status" value="1"/>
</dbReference>
<evidence type="ECO:0000256" key="3">
    <source>
        <dbReference type="ARBA" id="ARBA00022729"/>
    </source>
</evidence>
<feature type="region of interest" description="Disordered" evidence="8">
    <location>
        <begin position="535"/>
        <end position="557"/>
    </location>
</feature>
<evidence type="ECO:0000259" key="9">
    <source>
        <dbReference type="PROSITE" id="PS50287"/>
    </source>
</evidence>
<evidence type="ECO:0000256" key="8">
    <source>
        <dbReference type="SAM" id="MobiDB-lite"/>
    </source>
</evidence>
<dbReference type="SUPFAM" id="SSF56487">
    <property type="entry name" value="SRCR-like"/>
    <property type="match status" value="3"/>
</dbReference>
<keyword evidence="2" id="KW-0964">Secreted</keyword>
<dbReference type="SMART" id="SM00202">
    <property type="entry name" value="SR"/>
    <property type="match status" value="2"/>
</dbReference>
<keyword evidence="11" id="KW-1185">Reference proteome</keyword>
<comment type="subcellular location">
    <subcellularLocation>
        <location evidence="1">Secreted</location>
    </subcellularLocation>
</comment>
<feature type="disulfide bond" evidence="7">
    <location>
        <begin position="113"/>
        <end position="123"/>
    </location>
</feature>
<keyword evidence="5 7" id="KW-1015">Disulfide bond</keyword>
<evidence type="ECO:0000256" key="7">
    <source>
        <dbReference type="PROSITE-ProRule" id="PRU00196"/>
    </source>
</evidence>
<reference evidence="10" key="1">
    <citation type="submission" date="2023-06" db="EMBL/GenBank/DDBJ databases">
        <title>Male Hemibagrus guttatus genome.</title>
        <authorList>
            <person name="Bian C."/>
        </authorList>
    </citation>
    <scope>NUCLEOTIDE SEQUENCE</scope>
    <source>
        <strain evidence="10">Male_cb2023</strain>
        <tissue evidence="10">Muscle</tissue>
    </source>
</reference>
<evidence type="ECO:0000256" key="6">
    <source>
        <dbReference type="ARBA" id="ARBA00023180"/>
    </source>
</evidence>
<feature type="region of interest" description="Disordered" evidence="8">
    <location>
        <begin position="456"/>
        <end position="486"/>
    </location>
</feature>
<feature type="compositionally biased region" description="Basic and acidic residues" evidence="8">
    <location>
        <begin position="456"/>
        <end position="468"/>
    </location>
</feature>
<dbReference type="GO" id="GO:0031638">
    <property type="term" value="P:zymogen activation"/>
    <property type="evidence" value="ECO:0007669"/>
    <property type="project" value="TreeGrafter"/>
</dbReference>